<dbReference type="InterPro" id="IPR006195">
    <property type="entry name" value="aa-tRNA-synth_II"/>
</dbReference>
<accession>A0A1C4YYT2</accession>
<dbReference type="GO" id="GO:0000287">
    <property type="term" value="F:magnesium ion binding"/>
    <property type="evidence" value="ECO:0007669"/>
    <property type="project" value="UniProtKB-UniRule"/>
</dbReference>
<evidence type="ECO:0000259" key="14">
    <source>
        <dbReference type="PROSITE" id="PS50862"/>
    </source>
</evidence>
<proteinExistence type="inferred from homology"/>
<keyword evidence="8 13" id="KW-0067">ATP-binding</keyword>
<comment type="subunit">
    <text evidence="3 13">Tetramer of two alpha and two beta subunits.</text>
</comment>
<keyword evidence="7 13" id="KW-0547">Nucleotide-binding</keyword>
<evidence type="ECO:0000256" key="10">
    <source>
        <dbReference type="ARBA" id="ARBA00022917"/>
    </source>
</evidence>
<comment type="subcellular location">
    <subcellularLocation>
        <location evidence="1 13">Cytoplasm</location>
    </subcellularLocation>
</comment>
<comment type="cofactor">
    <cofactor evidence="13">
        <name>Mg(2+)</name>
        <dbReference type="ChEBI" id="CHEBI:18420"/>
    </cofactor>
    <text evidence="13">Binds 2 magnesium ions per tetramer.</text>
</comment>
<evidence type="ECO:0000256" key="9">
    <source>
        <dbReference type="ARBA" id="ARBA00022842"/>
    </source>
</evidence>
<keyword evidence="16" id="KW-1185">Reference proteome</keyword>
<dbReference type="Proteomes" id="UP000198242">
    <property type="component" value="Chromosome I"/>
</dbReference>
<dbReference type="GO" id="GO:0006432">
    <property type="term" value="P:phenylalanyl-tRNA aminoacylation"/>
    <property type="evidence" value="ECO:0007669"/>
    <property type="project" value="UniProtKB-UniRule"/>
</dbReference>
<sequence>MSYRNDPYDPKQVALLDPDALAEAVAEAEKAFAAATDPDALHALRPAHLGDRAPVSLARREIGALPPAAKADAGKRVNEARRAIETAYAARLEVLERERAERVLVEERVDVTLPYDRRPRGARHPISTVMEQISDLFIGMGYEIAEGPEVELEWTNFDALNIPADHPARGLMDTFHIAPPAGAHSSGLVLRTHTSPVQARTMLTRKPPIYVVVPGRVYRTDELDATHAPVFHQVEGLVVDKGITMAHLRGTLDHFARAMFGEGAKTRFRPHYFPFTEPSAEFDVWFPEHRDGPRWVEWGGCGMVNPRVLRACGIDPEVYSGFAFGMGIDRTVMFRHGVSDMRDMAEGDVRFTRAFGV</sequence>
<dbReference type="InterPro" id="IPR010978">
    <property type="entry name" value="tRNA-bd_arm"/>
</dbReference>
<dbReference type="PROSITE" id="PS50862">
    <property type="entry name" value="AA_TRNA_LIGASE_II"/>
    <property type="match status" value="1"/>
</dbReference>
<evidence type="ECO:0000256" key="11">
    <source>
        <dbReference type="ARBA" id="ARBA00023146"/>
    </source>
</evidence>
<dbReference type="EMBL" id="LT607411">
    <property type="protein sequence ID" value="SCF25942.1"/>
    <property type="molecule type" value="Genomic_DNA"/>
</dbReference>
<reference evidence="16" key="1">
    <citation type="submission" date="2016-06" db="EMBL/GenBank/DDBJ databases">
        <authorList>
            <person name="Varghese N."/>
            <person name="Submissions Spin"/>
        </authorList>
    </citation>
    <scope>NUCLEOTIDE SEQUENCE [LARGE SCALE GENOMIC DNA]</scope>
    <source>
        <strain evidence="16">DSM 43909</strain>
    </source>
</reference>
<dbReference type="InterPro" id="IPR002319">
    <property type="entry name" value="Phenylalanyl-tRNA_Synthase"/>
</dbReference>
<feature type="domain" description="Aminoacyl-transfer RNA synthetases class-II family profile" evidence="14">
    <location>
        <begin position="127"/>
        <end position="333"/>
    </location>
</feature>
<dbReference type="InterPro" id="IPR004529">
    <property type="entry name" value="Phe-tRNA-synth_IIc_asu"/>
</dbReference>
<keyword evidence="6 13" id="KW-0479">Metal-binding</keyword>
<feature type="binding site" evidence="13">
    <location>
        <position position="277"/>
    </location>
    <ligand>
        <name>Mg(2+)</name>
        <dbReference type="ChEBI" id="CHEBI:18420"/>
        <note>shared with beta subunit</note>
    </ligand>
</feature>
<dbReference type="GO" id="GO:0005524">
    <property type="term" value="F:ATP binding"/>
    <property type="evidence" value="ECO:0007669"/>
    <property type="project" value="UniProtKB-UniRule"/>
</dbReference>
<dbReference type="RefSeq" id="WP_089008307.1">
    <property type="nucleotide sequence ID" value="NZ_LT607411.1"/>
</dbReference>
<keyword evidence="10 13" id="KW-0648">Protein biosynthesis</keyword>
<dbReference type="GO" id="GO:0004826">
    <property type="term" value="F:phenylalanine-tRNA ligase activity"/>
    <property type="evidence" value="ECO:0007669"/>
    <property type="project" value="UniProtKB-UniRule"/>
</dbReference>
<evidence type="ECO:0000256" key="7">
    <source>
        <dbReference type="ARBA" id="ARBA00022741"/>
    </source>
</evidence>
<keyword evidence="5 13" id="KW-0436">Ligase</keyword>
<dbReference type="EC" id="6.1.1.20" evidence="13"/>
<dbReference type="GO" id="GO:0005737">
    <property type="term" value="C:cytoplasm"/>
    <property type="evidence" value="ECO:0007669"/>
    <property type="project" value="UniProtKB-SubCell"/>
</dbReference>
<dbReference type="HAMAP" id="MF_00281">
    <property type="entry name" value="Phe_tRNA_synth_alpha1"/>
    <property type="match status" value="1"/>
</dbReference>
<dbReference type="SUPFAM" id="SSF55681">
    <property type="entry name" value="Class II aaRS and biotin synthetases"/>
    <property type="match status" value="1"/>
</dbReference>
<evidence type="ECO:0000256" key="8">
    <source>
        <dbReference type="ARBA" id="ARBA00022840"/>
    </source>
</evidence>
<dbReference type="OrthoDB" id="9800719at2"/>
<dbReference type="Pfam" id="PF01409">
    <property type="entry name" value="tRNA-synt_2d"/>
    <property type="match status" value="1"/>
</dbReference>
<evidence type="ECO:0000256" key="13">
    <source>
        <dbReference type="HAMAP-Rule" id="MF_00281"/>
    </source>
</evidence>
<dbReference type="InterPro" id="IPR022911">
    <property type="entry name" value="Phe_tRNA_ligase_alpha1_bac"/>
</dbReference>
<evidence type="ECO:0000256" key="2">
    <source>
        <dbReference type="ARBA" id="ARBA00010207"/>
    </source>
</evidence>
<evidence type="ECO:0000256" key="12">
    <source>
        <dbReference type="ARBA" id="ARBA00049255"/>
    </source>
</evidence>
<keyword evidence="11 13" id="KW-0030">Aminoacyl-tRNA synthetase</keyword>
<evidence type="ECO:0000313" key="16">
    <source>
        <dbReference type="Proteomes" id="UP000198242"/>
    </source>
</evidence>
<dbReference type="CDD" id="cd00496">
    <property type="entry name" value="PheRS_alpha_core"/>
    <property type="match status" value="1"/>
</dbReference>
<keyword evidence="9 13" id="KW-0460">Magnesium</keyword>
<comment type="catalytic activity">
    <reaction evidence="12 13">
        <text>tRNA(Phe) + L-phenylalanine + ATP = L-phenylalanyl-tRNA(Phe) + AMP + diphosphate + H(+)</text>
        <dbReference type="Rhea" id="RHEA:19413"/>
        <dbReference type="Rhea" id="RHEA-COMP:9668"/>
        <dbReference type="Rhea" id="RHEA-COMP:9699"/>
        <dbReference type="ChEBI" id="CHEBI:15378"/>
        <dbReference type="ChEBI" id="CHEBI:30616"/>
        <dbReference type="ChEBI" id="CHEBI:33019"/>
        <dbReference type="ChEBI" id="CHEBI:58095"/>
        <dbReference type="ChEBI" id="CHEBI:78442"/>
        <dbReference type="ChEBI" id="CHEBI:78531"/>
        <dbReference type="ChEBI" id="CHEBI:456215"/>
        <dbReference type="EC" id="6.1.1.20"/>
    </reaction>
</comment>
<dbReference type="Gene3D" id="3.30.930.10">
    <property type="entry name" value="Bira Bifunctional Protein, Domain 2"/>
    <property type="match status" value="1"/>
</dbReference>
<dbReference type="PANTHER" id="PTHR11538:SF41">
    <property type="entry name" value="PHENYLALANINE--TRNA LIGASE, MITOCHONDRIAL"/>
    <property type="match status" value="1"/>
</dbReference>
<dbReference type="NCBIfam" id="TIGR00468">
    <property type="entry name" value="pheS"/>
    <property type="match status" value="1"/>
</dbReference>
<protein>
    <recommendedName>
        <fullName evidence="13">Phenylalanine--tRNA ligase alpha subunit</fullName>
        <ecNumber evidence="13">6.1.1.20</ecNumber>
    </recommendedName>
    <alternativeName>
        <fullName evidence="13">Phenylalanyl-tRNA synthetase alpha subunit</fullName>
        <shortName evidence="13">PheRS</shortName>
    </alternativeName>
</protein>
<dbReference type="InterPro" id="IPR045864">
    <property type="entry name" value="aa-tRNA-synth_II/BPL/LPL"/>
</dbReference>
<evidence type="ECO:0000256" key="1">
    <source>
        <dbReference type="ARBA" id="ARBA00004496"/>
    </source>
</evidence>
<dbReference type="FunFam" id="3.30.930.10:FF:000003">
    <property type="entry name" value="Phenylalanine--tRNA ligase alpha subunit"/>
    <property type="match status" value="1"/>
</dbReference>
<evidence type="ECO:0000256" key="3">
    <source>
        <dbReference type="ARBA" id="ARBA00011209"/>
    </source>
</evidence>
<organism evidence="15 16">
    <name type="scientific">Micromonospora viridifaciens</name>
    <dbReference type="NCBI Taxonomy" id="1881"/>
    <lineage>
        <taxon>Bacteria</taxon>
        <taxon>Bacillati</taxon>
        <taxon>Actinomycetota</taxon>
        <taxon>Actinomycetes</taxon>
        <taxon>Micromonosporales</taxon>
        <taxon>Micromonosporaceae</taxon>
        <taxon>Micromonospora</taxon>
    </lineage>
</organism>
<dbReference type="AlphaFoldDB" id="A0A1C4YYT2"/>
<evidence type="ECO:0000256" key="6">
    <source>
        <dbReference type="ARBA" id="ARBA00022723"/>
    </source>
</evidence>
<name>A0A1C4YYT2_MICVI</name>
<dbReference type="PANTHER" id="PTHR11538">
    <property type="entry name" value="PHENYLALANYL-TRNA SYNTHETASE"/>
    <property type="match status" value="1"/>
</dbReference>
<dbReference type="SUPFAM" id="SSF46589">
    <property type="entry name" value="tRNA-binding arm"/>
    <property type="match status" value="1"/>
</dbReference>
<evidence type="ECO:0000256" key="4">
    <source>
        <dbReference type="ARBA" id="ARBA00022490"/>
    </source>
</evidence>
<dbReference type="Pfam" id="PF02912">
    <property type="entry name" value="Phe_tRNA-synt_N"/>
    <property type="match status" value="1"/>
</dbReference>
<gene>
    <name evidence="13" type="primary">pheS</name>
    <name evidence="15" type="ORF">GA0074695_4887</name>
</gene>
<dbReference type="InterPro" id="IPR004188">
    <property type="entry name" value="Phe-tRNA_ligase_II_N"/>
</dbReference>
<dbReference type="GO" id="GO:0000049">
    <property type="term" value="F:tRNA binding"/>
    <property type="evidence" value="ECO:0007669"/>
    <property type="project" value="InterPro"/>
</dbReference>
<keyword evidence="4 13" id="KW-0963">Cytoplasm</keyword>
<comment type="similarity">
    <text evidence="2 13">Belongs to the class-II aminoacyl-tRNA synthetase family. Phe-tRNA synthetase alpha subunit type 1 subfamily.</text>
</comment>
<evidence type="ECO:0000313" key="15">
    <source>
        <dbReference type="EMBL" id="SCF25942.1"/>
    </source>
</evidence>
<evidence type="ECO:0000256" key="5">
    <source>
        <dbReference type="ARBA" id="ARBA00022598"/>
    </source>
</evidence>